<organism evidence="4 5">
    <name type="scientific">Sphingomonas paeninsulae</name>
    <dbReference type="NCBI Taxonomy" id="2319844"/>
    <lineage>
        <taxon>Bacteria</taxon>
        <taxon>Pseudomonadati</taxon>
        <taxon>Pseudomonadota</taxon>
        <taxon>Alphaproteobacteria</taxon>
        <taxon>Sphingomonadales</taxon>
        <taxon>Sphingomonadaceae</taxon>
        <taxon>Sphingomonas</taxon>
    </lineage>
</organism>
<feature type="region of interest" description="Disordered" evidence="2">
    <location>
        <begin position="1"/>
        <end position="20"/>
    </location>
</feature>
<reference evidence="4 5" key="1">
    <citation type="submission" date="2018-09" db="EMBL/GenBank/DDBJ databases">
        <title>Sphingomonas peninsula sp. nov., isolated from fildes peninsula, Antarctic soil.</title>
        <authorList>
            <person name="Yingchao G."/>
        </authorList>
    </citation>
    <scope>NUCLEOTIDE SEQUENCE [LARGE SCALE GENOMIC DNA]</scope>
    <source>
        <strain evidence="4 5">YZ-8</strain>
        <plasmid evidence="4 5">unnamed1</plasmid>
    </source>
</reference>
<evidence type="ECO:0000313" key="5">
    <source>
        <dbReference type="Proteomes" id="UP000276254"/>
    </source>
</evidence>
<gene>
    <name evidence="4" type="primary">flhB</name>
    <name evidence="4" type="ORF">D3Y57_04230</name>
</gene>
<comment type="similarity">
    <text evidence="1">Belongs to the type III secretion exporter family.</text>
</comment>
<dbReference type="KEGG" id="spha:D3Y57_04230"/>
<sequence>MSNDSGERTEAATPKRLREAKKDGDLPDIRDLSTAAIAIAGAGWIAFSGRAVWSGAKQALVVGLAGNLDPQLGFDPVTAVVPLLEAVAMPLAALFAATWVAVFASRAIGGGLGTNWHAVAPKMARVSPIQGLQRLFSSRGLIDFAKSLAKLIFLGSAAAWVFSSSSNAIMALSAADVGSSIEAAALILGRIAVGMAIALVAIAAIDAPIQIGLRNARLRMSKQQVRDEHRESEHSPEIRQQIHAKRAALMDQSARKAIKEATVILVNPTSFAVALRYRPGEDAAPIVVARARAEAAAALRELARNEDVPILSYPVLTRALYFTSRSGQVIDEKLYRSVATVLAFVFGLGAAMDASRIPPEIDVPDDLRYSADGMRST</sequence>
<keyword evidence="4" id="KW-0969">Cilium</keyword>
<keyword evidence="3" id="KW-0472">Membrane</keyword>
<geneLocation type="plasmid" evidence="4">
    <name>unnamed1</name>
</geneLocation>
<dbReference type="PRINTS" id="PR00950">
    <property type="entry name" value="TYPE3IMSPROT"/>
</dbReference>
<dbReference type="Gene3D" id="3.40.1690.10">
    <property type="entry name" value="secretion proteins EscU"/>
    <property type="match status" value="1"/>
</dbReference>
<dbReference type="Proteomes" id="UP000276254">
    <property type="component" value="Plasmid unnamed1"/>
</dbReference>
<accession>A0A494T8I7</accession>
<feature type="transmembrane region" description="Helical" evidence="3">
    <location>
        <begin position="151"/>
        <end position="175"/>
    </location>
</feature>
<dbReference type="InterPro" id="IPR006135">
    <property type="entry name" value="T3SS_substrate_exporter"/>
</dbReference>
<evidence type="ECO:0000256" key="1">
    <source>
        <dbReference type="ARBA" id="ARBA00010690"/>
    </source>
</evidence>
<keyword evidence="5" id="KW-1185">Reference proteome</keyword>
<dbReference type="SUPFAM" id="SSF160544">
    <property type="entry name" value="EscU C-terminal domain-like"/>
    <property type="match status" value="1"/>
</dbReference>
<keyword evidence="3" id="KW-1133">Transmembrane helix</keyword>
<keyword evidence="3" id="KW-0812">Transmembrane</keyword>
<name>A0A494T8I7_SPHPE</name>
<evidence type="ECO:0000256" key="3">
    <source>
        <dbReference type="SAM" id="Phobius"/>
    </source>
</evidence>
<feature type="compositionally biased region" description="Basic and acidic residues" evidence="2">
    <location>
        <begin position="1"/>
        <end position="10"/>
    </location>
</feature>
<dbReference type="EMBL" id="CP032828">
    <property type="protein sequence ID" value="AYJ85240.1"/>
    <property type="molecule type" value="Genomic_DNA"/>
</dbReference>
<dbReference type="RefSeq" id="WP_121151639.1">
    <property type="nucleotide sequence ID" value="NZ_CP032828.1"/>
</dbReference>
<feature type="transmembrane region" description="Helical" evidence="3">
    <location>
        <begin position="79"/>
        <end position="102"/>
    </location>
</feature>
<dbReference type="GO" id="GO:0005886">
    <property type="term" value="C:plasma membrane"/>
    <property type="evidence" value="ECO:0007669"/>
    <property type="project" value="TreeGrafter"/>
</dbReference>
<evidence type="ECO:0000313" key="4">
    <source>
        <dbReference type="EMBL" id="AYJ85240.1"/>
    </source>
</evidence>
<proteinExistence type="inferred from homology"/>
<keyword evidence="4" id="KW-0282">Flagellum</keyword>
<dbReference type="GO" id="GO:0009306">
    <property type="term" value="P:protein secretion"/>
    <property type="evidence" value="ECO:0007669"/>
    <property type="project" value="InterPro"/>
</dbReference>
<dbReference type="OrthoDB" id="9807950at2"/>
<dbReference type="PANTHER" id="PTHR30531:SF12">
    <property type="entry name" value="FLAGELLAR BIOSYNTHETIC PROTEIN FLHB"/>
    <property type="match status" value="1"/>
</dbReference>
<dbReference type="AlphaFoldDB" id="A0A494T8I7"/>
<dbReference type="PANTHER" id="PTHR30531">
    <property type="entry name" value="FLAGELLAR BIOSYNTHETIC PROTEIN FLHB"/>
    <property type="match status" value="1"/>
</dbReference>
<feature type="transmembrane region" description="Helical" evidence="3">
    <location>
        <begin position="187"/>
        <end position="213"/>
    </location>
</feature>
<keyword evidence="4" id="KW-0614">Plasmid</keyword>
<evidence type="ECO:0000256" key="2">
    <source>
        <dbReference type="SAM" id="MobiDB-lite"/>
    </source>
</evidence>
<dbReference type="InterPro" id="IPR029025">
    <property type="entry name" value="T3SS_substrate_exporter_C"/>
</dbReference>
<keyword evidence="4" id="KW-0966">Cell projection</keyword>
<dbReference type="Pfam" id="PF01312">
    <property type="entry name" value="Bac_export_2"/>
    <property type="match status" value="1"/>
</dbReference>
<protein>
    <submittedName>
        <fullName evidence="4">Flagellar type III secretion system protein FlhB</fullName>
    </submittedName>
</protein>